<proteinExistence type="predicted"/>
<gene>
    <name evidence="2" type="ORF">Tco_0727258</name>
</gene>
<comment type="caution">
    <text evidence="2">The sequence shown here is derived from an EMBL/GenBank/DDBJ whole genome shotgun (WGS) entry which is preliminary data.</text>
</comment>
<accession>A0ABQ4YKC7</accession>
<sequence length="110" mass="12103">MELYHVEALSLLLLFLLIIPPSIDHKEDIRYFDVSISKTPVCASWACVSCNGKRVTMLRLPGIGLYGRIPPNTSGNLDALTILSLHSNFLNRSLPSNLLSLPSLSSTGYM</sequence>
<organism evidence="2 3">
    <name type="scientific">Tanacetum coccineum</name>
    <dbReference type="NCBI Taxonomy" id="301880"/>
    <lineage>
        <taxon>Eukaryota</taxon>
        <taxon>Viridiplantae</taxon>
        <taxon>Streptophyta</taxon>
        <taxon>Embryophyta</taxon>
        <taxon>Tracheophyta</taxon>
        <taxon>Spermatophyta</taxon>
        <taxon>Magnoliopsida</taxon>
        <taxon>eudicotyledons</taxon>
        <taxon>Gunneridae</taxon>
        <taxon>Pentapetalae</taxon>
        <taxon>asterids</taxon>
        <taxon>campanulids</taxon>
        <taxon>Asterales</taxon>
        <taxon>Asteraceae</taxon>
        <taxon>Asteroideae</taxon>
        <taxon>Anthemideae</taxon>
        <taxon>Anthemidinae</taxon>
        <taxon>Tanacetum</taxon>
    </lineage>
</organism>
<feature type="chain" id="PRO_5046070667" evidence="1">
    <location>
        <begin position="26"/>
        <end position="110"/>
    </location>
</feature>
<dbReference type="EMBL" id="BQNB010010443">
    <property type="protein sequence ID" value="GJS77377.1"/>
    <property type="molecule type" value="Genomic_DNA"/>
</dbReference>
<reference evidence="2" key="1">
    <citation type="journal article" date="2022" name="Int. J. Mol. Sci.">
        <title>Draft Genome of Tanacetum Coccineum: Genomic Comparison of Closely Related Tanacetum-Family Plants.</title>
        <authorList>
            <person name="Yamashiro T."/>
            <person name="Shiraishi A."/>
            <person name="Nakayama K."/>
            <person name="Satake H."/>
        </authorList>
    </citation>
    <scope>NUCLEOTIDE SEQUENCE</scope>
</reference>
<keyword evidence="2" id="KW-0418">Kinase</keyword>
<dbReference type="InterPro" id="IPR032675">
    <property type="entry name" value="LRR_dom_sf"/>
</dbReference>
<keyword evidence="2" id="KW-0675">Receptor</keyword>
<name>A0ABQ4YKC7_9ASTR</name>
<dbReference type="Proteomes" id="UP001151760">
    <property type="component" value="Unassembled WGS sequence"/>
</dbReference>
<protein>
    <submittedName>
        <fullName evidence="2">Probable inactive receptor kinase</fullName>
    </submittedName>
</protein>
<evidence type="ECO:0000256" key="1">
    <source>
        <dbReference type="SAM" id="SignalP"/>
    </source>
</evidence>
<keyword evidence="2" id="KW-0808">Transferase</keyword>
<dbReference type="PANTHER" id="PTHR48010">
    <property type="entry name" value="OS05G0588300 PROTEIN"/>
    <property type="match status" value="1"/>
</dbReference>
<dbReference type="GO" id="GO:0016301">
    <property type="term" value="F:kinase activity"/>
    <property type="evidence" value="ECO:0007669"/>
    <property type="project" value="UniProtKB-KW"/>
</dbReference>
<keyword evidence="3" id="KW-1185">Reference proteome</keyword>
<reference evidence="2" key="2">
    <citation type="submission" date="2022-01" db="EMBL/GenBank/DDBJ databases">
        <authorList>
            <person name="Yamashiro T."/>
            <person name="Shiraishi A."/>
            <person name="Satake H."/>
            <person name="Nakayama K."/>
        </authorList>
    </citation>
    <scope>NUCLEOTIDE SEQUENCE</scope>
</reference>
<dbReference type="InterPro" id="IPR050994">
    <property type="entry name" value="At_inactive_RLKs"/>
</dbReference>
<dbReference type="SUPFAM" id="SSF52058">
    <property type="entry name" value="L domain-like"/>
    <property type="match status" value="1"/>
</dbReference>
<dbReference type="PANTHER" id="PTHR48010:SF64">
    <property type="entry name" value="PROTEIN KINASE DOMAIN-CONTAINING PROTEIN"/>
    <property type="match status" value="1"/>
</dbReference>
<evidence type="ECO:0000313" key="2">
    <source>
        <dbReference type="EMBL" id="GJS77377.1"/>
    </source>
</evidence>
<dbReference type="Gene3D" id="3.80.10.10">
    <property type="entry name" value="Ribonuclease Inhibitor"/>
    <property type="match status" value="1"/>
</dbReference>
<keyword evidence="1" id="KW-0732">Signal</keyword>
<feature type="signal peptide" evidence="1">
    <location>
        <begin position="1"/>
        <end position="25"/>
    </location>
</feature>
<evidence type="ECO:0000313" key="3">
    <source>
        <dbReference type="Proteomes" id="UP001151760"/>
    </source>
</evidence>